<name>A0A438D2Q1_VITVI</name>
<protein>
    <submittedName>
        <fullName evidence="2">Uncharacterized protein</fullName>
    </submittedName>
</protein>
<feature type="signal peptide" evidence="1">
    <location>
        <begin position="1"/>
        <end position="21"/>
    </location>
</feature>
<comment type="caution">
    <text evidence="2">The sequence shown here is derived from an EMBL/GenBank/DDBJ whole genome shotgun (WGS) entry which is preliminary data.</text>
</comment>
<evidence type="ECO:0000256" key="1">
    <source>
        <dbReference type="SAM" id="SignalP"/>
    </source>
</evidence>
<dbReference type="AlphaFoldDB" id="A0A438D2Q1"/>
<reference evidence="2 3" key="1">
    <citation type="journal article" date="2018" name="PLoS Genet.">
        <title>Population sequencing reveals clonal diversity and ancestral inbreeding in the grapevine cultivar Chardonnay.</title>
        <authorList>
            <person name="Roach M.J."/>
            <person name="Johnson D.L."/>
            <person name="Bohlmann J."/>
            <person name="van Vuuren H.J."/>
            <person name="Jones S.J."/>
            <person name="Pretorius I.S."/>
            <person name="Schmidt S.A."/>
            <person name="Borneman A.R."/>
        </authorList>
    </citation>
    <scope>NUCLEOTIDE SEQUENCE [LARGE SCALE GENOMIC DNA]</scope>
    <source>
        <strain evidence="3">cv. Chardonnay</strain>
        <tissue evidence="2">Leaf</tissue>
    </source>
</reference>
<keyword evidence="1" id="KW-0732">Signal</keyword>
<dbReference type="PANTHER" id="PTHR36310">
    <property type="entry name" value="CYCLIN-DEPENDENT PROTEIN KINASE INHIBITOR SMR11"/>
    <property type="match status" value="1"/>
</dbReference>
<dbReference type="PANTHER" id="PTHR36310:SF1">
    <property type="entry name" value="CYCLIN-DEPENDENT PROTEIN KINASE INHIBITOR SMR11"/>
    <property type="match status" value="1"/>
</dbReference>
<dbReference type="EMBL" id="QGNW01001825">
    <property type="protein sequence ID" value="RVW29760.1"/>
    <property type="molecule type" value="Genomic_DNA"/>
</dbReference>
<sequence>MQHRIAWYYCWIFMADLPVVCTDILKKEEHLLVKPSEKLEEVSVVEFMEDAMAGNGVSLGPITPDTERENGDFPLDFKSPISLVSSPKKLVCNDDPFDCVDPGSPYTPKGDVFDPFAPGPEELAMAPLCKKRLCKPWASVARHLDFSSAIESEEDEIFGSDADTLSDEETLLESVYGSLLEAIVFNQTEEVFSGISSPDSDSDGFKTPTSAPHLNGVAETCPGAPLKPTTKLRIIDKGLCRKLDFNLLDV</sequence>
<proteinExistence type="predicted"/>
<evidence type="ECO:0000313" key="2">
    <source>
        <dbReference type="EMBL" id="RVW29760.1"/>
    </source>
</evidence>
<accession>A0A438D2Q1</accession>
<organism evidence="2 3">
    <name type="scientific">Vitis vinifera</name>
    <name type="common">Grape</name>
    <dbReference type="NCBI Taxonomy" id="29760"/>
    <lineage>
        <taxon>Eukaryota</taxon>
        <taxon>Viridiplantae</taxon>
        <taxon>Streptophyta</taxon>
        <taxon>Embryophyta</taxon>
        <taxon>Tracheophyta</taxon>
        <taxon>Spermatophyta</taxon>
        <taxon>Magnoliopsida</taxon>
        <taxon>eudicotyledons</taxon>
        <taxon>Gunneridae</taxon>
        <taxon>Pentapetalae</taxon>
        <taxon>rosids</taxon>
        <taxon>Vitales</taxon>
        <taxon>Vitaceae</taxon>
        <taxon>Viteae</taxon>
        <taxon>Vitis</taxon>
    </lineage>
</organism>
<evidence type="ECO:0000313" key="3">
    <source>
        <dbReference type="Proteomes" id="UP000288805"/>
    </source>
</evidence>
<dbReference type="Proteomes" id="UP000288805">
    <property type="component" value="Unassembled WGS sequence"/>
</dbReference>
<feature type="chain" id="PRO_5019522082" evidence="1">
    <location>
        <begin position="22"/>
        <end position="250"/>
    </location>
</feature>
<gene>
    <name evidence="2" type="ORF">CK203_089360</name>
</gene>
<dbReference type="InterPro" id="IPR038971">
    <property type="entry name" value="SMR11/SMR16"/>
</dbReference>
<dbReference type="OrthoDB" id="777328at2759"/>